<evidence type="ECO:0000313" key="7">
    <source>
        <dbReference type="EMBL" id="EHJ56104.1"/>
    </source>
</evidence>
<dbReference type="InterPro" id="IPR036390">
    <property type="entry name" value="WH_DNA-bd_sf"/>
</dbReference>
<dbReference type="SUPFAM" id="SSF55681">
    <property type="entry name" value="Class II aaRS and biotin synthetases"/>
    <property type="match status" value="1"/>
</dbReference>
<name>G5KDN5_9STRE</name>
<dbReference type="InterPro" id="IPR004408">
    <property type="entry name" value="Biotin_CoA_COase_ligase"/>
</dbReference>
<dbReference type="InterPro" id="IPR008988">
    <property type="entry name" value="Transcriptional_repressor_C"/>
</dbReference>
<dbReference type="NCBIfam" id="TIGR00121">
    <property type="entry name" value="birA_ligase"/>
    <property type="match status" value="1"/>
</dbReference>
<keyword evidence="5" id="KW-0678">Repressor</keyword>
<dbReference type="InterPro" id="IPR045864">
    <property type="entry name" value="aa-tRNA-synth_II/BPL/LPL"/>
</dbReference>
<dbReference type="Pfam" id="PF08279">
    <property type="entry name" value="HTH_11"/>
    <property type="match status" value="1"/>
</dbReference>
<protein>
    <recommendedName>
        <fullName evidence="5">Bifunctional ligase/repressor BirA</fullName>
    </recommendedName>
    <alternativeName>
        <fullName evidence="5">Biotin--[acetyl-CoA-carboxylase] ligase</fullName>
        <ecNumber evidence="5">6.3.4.15</ecNumber>
    </alternativeName>
    <alternativeName>
        <fullName evidence="5">Biotin--protein ligase</fullName>
    </alternativeName>
    <alternativeName>
        <fullName evidence="5">Biotin-[acetyl-CoA carboxylase] synthetase</fullName>
    </alternativeName>
</protein>
<keyword evidence="5" id="KW-0804">Transcription</keyword>
<dbReference type="PROSITE" id="PS51733">
    <property type="entry name" value="BPL_LPL_CATALYTIC"/>
    <property type="match status" value="1"/>
</dbReference>
<comment type="catalytic activity">
    <reaction evidence="5">
        <text>biotin + L-lysyl-[protein] + ATP = N(6)-biotinyl-L-lysyl-[protein] + AMP + diphosphate + H(+)</text>
        <dbReference type="Rhea" id="RHEA:11756"/>
        <dbReference type="Rhea" id="RHEA-COMP:9752"/>
        <dbReference type="Rhea" id="RHEA-COMP:10505"/>
        <dbReference type="ChEBI" id="CHEBI:15378"/>
        <dbReference type="ChEBI" id="CHEBI:29969"/>
        <dbReference type="ChEBI" id="CHEBI:30616"/>
        <dbReference type="ChEBI" id="CHEBI:33019"/>
        <dbReference type="ChEBI" id="CHEBI:57586"/>
        <dbReference type="ChEBI" id="CHEBI:83144"/>
        <dbReference type="ChEBI" id="CHEBI:456215"/>
        <dbReference type="EC" id="6.3.4.15"/>
    </reaction>
</comment>
<dbReference type="EMBL" id="AEUZ02000001">
    <property type="protein sequence ID" value="EHJ56104.1"/>
    <property type="molecule type" value="Genomic_DNA"/>
</dbReference>
<keyword evidence="3 5" id="KW-0067">ATP-binding</keyword>
<evidence type="ECO:0000256" key="4">
    <source>
        <dbReference type="ARBA" id="ARBA00023267"/>
    </source>
</evidence>
<dbReference type="eggNOG" id="COG0340">
    <property type="taxonomic scope" value="Bacteria"/>
</dbReference>
<dbReference type="InterPro" id="IPR013196">
    <property type="entry name" value="HTH_11"/>
</dbReference>
<dbReference type="Proteomes" id="UP000005388">
    <property type="component" value="Unassembled WGS sequence"/>
</dbReference>
<evidence type="ECO:0000256" key="3">
    <source>
        <dbReference type="ARBA" id="ARBA00022840"/>
    </source>
</evidence>
<dbReference type="InterPro" id="IPR036388">
    <property type="entry name" value="WH-like_DNA-bd_sf"/>
</dbReference>
<gene>
    <name evidence="5" type="primary">birA</name>
    <name evidence="7" type="ORF">STRUR_0679</name>
</gene>
<accession>G5KDN5</accession>
<keyword evidence="1 5" id="KW-0436">Ligase</keyword>
<evidence type="ECO:0000256" key="5">
    <source>
        <dbReference type="HAMAP-Rule" id="MF_00978"/>
    </source>
</evidence>
<dbReference type="Gene3D" id="1.10.10.10">
    <property type="entry name" value="Winged helix-like DNA-binding domain superfamily/Winged helix DNA-binding domain"/>
    <property type="match status" value="1"/>
</dbReference>
<dbReference type="GO" id="GO:0004077">
    <property type="term" value="F:biotin--[biotin carboxyl-carrier protein] ligase activity"/>
    <property type="evidence" value="ECO:0007669"/>
    <property type="project" value="UniProtKB-UniRule"/>
</dbReference>
<dbReference type="Gene3D" id="2.30.30.100">
    <property type="match status" value="1"/>
</dbReference>
<keyword evidence="5" id="KW-0805">Transcription regulation</keyword>
<keyword evidence="2 5" id="KW-0547">Nucleotide-binding</keyword>
<dbReference type="GO" id="GO:0005737">
    <property type="term" value="C:cytoplasm"/>
    <property type="evidence" value="ECO:0007669"/>
    <property type="project" value="TreeGrafter"/>
</dbReference>
<dbReference type="InterPro" id="IPR004143">
    <property type="entry name" value="BPL_LPL_catalytic"/>
</dbReference>
<dbReference type="InterPro" id="IPR030855">
    <property type="entry name" value="Bifunct_BirA"/>
</dbReference>
<dbReference type="GO" id="GO:0005524">
    <property type="term" value="F:ATP binding"/>
    <property type="evidence" value="ECO:0007669"/>
    <property type="project" value="UniProtKB-UniRule"/>
</dbReference>
<sequence length="311" mass="35081">MKTSETIYQLLIQEKDYLSGETIAEQLHISRTAVWKAIKSLQASGVQIDSAKHKGYRLTSGDIIIPEQLENNLGISVTYQKSCQSTQTEAKLGIQNKDNVPHLYISDHQEKGKGRYDRNFYSPQGGIYMSLRLTPNVPFQEIKPYTLLIASATVKAISQLTGIETDIKWVNDIYFNDKKIGGILTEALTSIETGLVTDMIIGIGLNFSNVVFPKAIENKATSLYNQNPTITRQDLISRIWTLFFETPEKDLLKVYKDKSLVLDKQVTFEENHQFFKGIAKEITDQGHLIVKLDNGETKKLRSGEISLSSWS</sequence>
<comment type="caution">
    <text evidence="7">The sequence shown here is derived from an EMBL/GenBank/DDBJ whole genome shotgun (WGS) entry which is preliminary data.</text>
</comment>
<dbReference type="AlphaFoldDB" id="G5KDN5"/>
<evidence type="ECO:0000256" key="1">
    <source>
        <dbReference type="ARBA" id="ARBA00022598"/>
    </source>
</evidence>
<proteinExistence type="inferred from homology"/>
<dbReference type="Gene3D" id="3.30.930.10">
    <property type="entry name" value="Bira Bifunctional Protein, Domain 2"/>
    <property type="match status" value="1"/>
</dbReference>
<dbReference type="NCBIfam" id="NF008846">
    <property type="entry name" value="PRK11886.1-1"/>
    <property type="match status" value="1"/>
</dbReference>
<dbReference type="PANTHER" id="PTHR12835:SF5">
    <property type="entry name" value="BIOTIN--PROTEIN LIGASE"/>
    <property type="match status" value="1"/>
</dbReference>
<dbReference type="CDD" id="cd16442">
    <property type="entry name" value="BPL"/>
    <property type="match status" value="1"/>
</dbReference>
<dbReference type="STRING" id="764291.STRUR_0679"/>
<comment type="caution">
    <text evidence="5">Lacks conserved residue(s) required for the propagation of feature annotation.</text>
</comment>
<keyword evidence="8" id="KW-1185">Reference proteome</keyword>
<feature type="binding site" evidence="5">
    <location>
        <position position="179"/>
    </location>
    <ligand>
        <name>biotin</name>
        <dbReference type="ChEBI" id="CHEBI:57586"/>
    </ligand>
</feature>
<dbReference type="InterPro" id="IPR003142">
    <property type="entry name" value="BPL_C"/>
</dbReference>
<evidence type="ECO:0000313" key="8">
    <source>
        <dbReference type="Proteomes" id="UP000005388"/>
    </source>
</evidence>
<dbReference type="Pfam" id="PF02237">
    <property type="entry name" value="BPL_C"/>
    <property type="match status" value="1"/>
</dbReference>
<evidence type="ECO:0000256" key="2">
    <source>
        <dbReference type="ARBA" id="ARBA00022741"/>
    </source>
</evidence>
<dbReference type="SUPFAM" id="SSF46785">
    <property type="entry name" value="Winged helix' DNA-binding domain"/>
    <property type="match status" value="1"/>
</dbReference>
<dbReference type="RefSeq" id="WP_006738875.1">
    <property type="nucleotide sequence ID" value="NZ_AEUZ02000001.1"/>
</dbReference>
<feature type="DNA-binding region" description="H-T-H motif" evidence="5">
    <location>
        <begin position="20"/>
        <end position="39"/>
    </location>
</feature>
<dbReference type="eggNOG" id="COG1654">
    <property type="taxonomic scope" value="Bacteria"/>
</dbReference>
<dbReference type="GO" id="GO:0003677">
    <property type="term" value="F:DNA binding"/>
    <property type="evidence" value="ECO:0007669"/>
    <property type="project" value="UniProtKB-UniRule"/>
</dbReference>
<keyword evidence="4 5" id="KW-0092">Biotin</keyword>
<reference evidence="7 8" key="1">
    <citation type="journal article" date="2014" name="Int. J. Syst. Evol. Microbiol.">
        <title>Phylogenomics and the dynamic genome evolution of the genus Streptococcus.</title>
        <authorList>
            <consortium name="The Broad Institute Genome Sequencing Platform"/>
            <person name="Richards V.P."/>
            <person name="Palmer S.R."/>
            <person name="Pavinski Bitar P.D."/>
            <person name="Qin X."/>
            <person name="Weinstock G.M."/>
            <person name="Highlander S.K."/>
            <person name="Town C.D."/>
            <person name="Burne R.A."/>
            <person name="Stanhope M.J."/>
        </authorList>
    </citation>
    <scope>NUCLEOTIDE SEQUENCE [LARGE SCALE GENOMIC DNA]</scope>
    <source>
        <strain evidence="7 8">2285-97</strain>
    </source>
</reference>
<dbReference type="GO" id="GO:0006355">
    <property type="term" value="P:regulation of DNA-templated transcription"/>
    <property type="evidence" value="ECO:0007669"/>
    <property type="project" value="UniProtKB-UniRule"/>
</dbReference>
<comment type="similarity">
    <text evidence="5">Belongs to the biotin--protein ligase family.</text>
</comment>
<dbReference type="SUPFAM" id="SSF50037">
    <property type="entry name" value="C-terminal domain of transcriptional repressors"/>
    <property type="match status" value="1"/>
</dbReference>
<dbReference type="Pfam" id="PF03099">
    <property type="entry name" value="BPL_LplA_LipB"/>
    <property type="match status" value="1"/>
</dbReference>
<feature type="binding site" evidence="5">
    <location>
        <position position="109"/>
    </location>
    <ligand>
        <name>biotin</name>
        <dbReference type="ChEBI" id="CHEBI:57586"/>
    </ligand>
</feature>
<comment type="function">
    <text evidence="5">Acts both as a biotin--[acetyl-CoA-carboxylase] ligase and a repressor.</text>
</comment>
<evidence type="ECO:0000259" key="6">
    <source>
        <dbReference type="PROSITE" id="PS51733"/>
    </source>
</evidence>
<dbReference type="GO" id="GO:0016740">
    <property type="term" value="F:transferase activity"/>
    <property type="evidence" value="ECO:0007669"/>
    <property type="project" value="UniProtKB-ARBA"/>
</dbReference>
<dbReference type="GO" id="GO:0009249">
    <property type="term" value="P:protein lipoylation"/>
    <property type="evidence" value="ECO:0007669"/>
    <property type="project" value="UniProtKB-ARBA"/>
</dbReference>
<feature type="domain" description="BPL/LPL catalytic" evidence="6">
    <location>
        <begin position="62"/>
        <end position="251"/>
    </location>
</feature>
<keyword evidence="5" id="KW-0238">DNA-binding</keyword>
<dbReference type="EC" id="6.3.4.15" evidence="5"/>
<dbReference type="HAMAP" id="MF_00978">
    <property type="entry name" value="Bifunct_BirA"/>
    <property type="match status" value="1"/>
</dbReference>
<dbReference type="PANTHER" id="PTHR12835">
    <property type="entry name" value="BIOTIN PROTEIN LIGASE"/>
    <property type="match status" value="1"/>
</dbReference>
<organism evidence="7 8">
    <name type="scientific">Streptococcus urinalis 2285-97</name>
    <dbReference type="NCBI Taxonomy" id="764291"/>
    <lineage>
        <taxon>Bacteria</taxon>
        <taxon>Bacillati</taxon>
        <taxon>Bacillota</taxon>
        <taxon>Bacilli</taxon>
        <taxon>Lactobacillales</taxon>
        <taxon>Streptococcaceae</taxon>
        <taxon>Streptococcus</taxon>
    </lineage>
</organism>